<keyword evidence="9" id="KW-1185">Reference proteome</keyword>
<dbReference type="SUPFAM" id="SSF55424">
    <property type="entry name" value="FAD/NAD-linked reductases, dimerisation (C-terminal) domain"/>
    <property type="match status" value="1"/>
</dbReference>
<dbReference type="RefSeq" id="WP_114591551.1">
    <property type="nucleotide sequence ID" value="NZ_CP031165.1"/>
</dbReference>
<evidence type="ECO:0000313" key="9">
    <source>
        <dbReference type="Proteomes" id="UP000264006"/>
    </source>
</evidence>
<evidence type="ECO:0000256" key="5">
    <source>
        <dbReference type="PIRSR" id="PIRSR000350-4"/>
    </source>
</evidence>
<comment type="cofactor">
    <cofactor evidence="4">
        <name>FAD</name>
        <dbReference type="ChEBI" id="CHEBI:57692"/>
    </cofactor>
    <text evidence="4">Binds 1 FAD per subunit.</text>
</comment>
<comment type="similarity">
    <text evidence="1">Belongs to the class-I pyridine nucleotide-disulfide oxidoreductase family.</text>
</comment>
<evidence type="ECO:0000313" key="8">
    <source>
        <dbReference type="EMBL" id="AXV06984.1"/>
    </source>
</evidence>
<dbReference type="InterPro" id="IPR036188">
    <property type="entry name" value="FAD/NAD-bd_sf"/>
</dbReference>
<dbReference type="PIRSF" id="PIRSF000350">
    <property type="entry name" value="Mercury_reductase_MerA"/>
    <property type="match status" value="1"/>
</dbReference>
<dbReference type="Pfam" id="PF07992">
    <property type="entry name" value="Pyr_redox_2"/>
    <property type="match status" value="1"/>
</dbReference>
<reference evidence="8 9" key="1">
    <citation type="submission" date="2018-09" db="EMBL/GenBank/DDBJ databases">
        <title>Complete genome sequence of Euzebya sp. DY32-46 isolated from seawater of Pacific Ocean.</title>
        <authorList>
            <person name="Xu L."/>
            <person name="Wu Y.-H."/>
            <person name="Xu X.-W."/>
        </authorList>
    </citation>
    <scope>NUCLEOTIDE SEQUENCE [LARGE SCALE GENOMIC DNA]</scope>
    <source>
        <strain evidence="8 9">DY32-46</strain>
    </source>
</reference>
<dbReference type="PANTHER" id="PTHR43014:SF2">
    <property type="entry name" value="MERCURIC REDUCTASE"/>
    <property type="match status" value="1"/>
</dbReference>
<evidence type="ECO:0000256" key="1">
    <source>
        <dbReference type="ARBA" id="ARBA00007532"/>
    </source>
</evidence>
<dbReference type="GO" id="GO:0050660">
    <property type="term" value="F:flavin adenine dinucleotide binding"/>
    <property type="evidence" value="ECO:0007669"/>
    <property type="project" value="TreeGrafter"/>
</dbReference>
<dbReference type="GO" id="GO:0003955">
    <property type="term" value="F:NAD(P)H dehydrogenase (quinone) activity"/>
    <property type="evidence" value="ECO:0007669"/>
    <property type="project" value="TreeGrafter"/>
</dbReference>
<feature type="disulfide bond" description="Redox-active" evidence="5">
    <location>
        <begin position="51"/>
        <end position="56"/>
    </location>
</feature>
<dbReference type="PANTHER" id="PTHR43014">
    <property type="entry name" value="MERCURIC REDUCTASE"/>
    <property type="match status" value="1"/>
</dbReference>
<protein>
    <submittedName>
        <fullName evidence="8">Mercuric ion reductase</fullName>
    </submittedName>
</protein>
<name>A0A346XXN7_9ACTN</name>
<keyword evidence="3 4" id="KW-0274">FAD</keyword>
<dbReference type="InterPro" id="IPR023753">
    <property type="entry name" value="FAD/NAD-binding_dom"/>
</dbReference>
<dbReference type="PRINTS" id="PR00411">
    <property type="entry name" value="PNDRDTASEI"/>
</dbReference>
<feature type="domain" description="Pyridine nucleotide-disulphide oxidoreductase dimerisation" evidence="6">
    <location>
        <begin position="343"/>
        <end position="458"/>
    </location>
</feature>
<dbReference type="SUPFAM" id="SSF51905">
    <property type="entry name" value="FAD/NAD(P)-binding domain"/>
    <property type="match status" value="1"/>
</dbReference>
<feature type="binding site" evidence="4">
    <location>
        <position position="308"/>
    </location>
    <ligand>
        <name>FAD</name>
        <dbReference type="ChEBI" id="CHEBI:57692"/>
    </ligand>
</feature>
<feature type="binding site" evidence="4">
    <location>
        <position position="203"/>
    </location>
    <ligand>
        <name>NAD(+)</name>
        <dbReference type="ChEBI" id="CHEBI:57540"/>
    </ligand>
</feature>
<dbReference type="InterPro" id="IPR016156">
    <property type="entry name" value="FAD/NAD-linked_Rdtase_dimer_sf"/>
</dbReference>
<evidence type="ECO:0000256" key="2">
    <source>
        <dbReference type="ARBA" id="ARBA00022630"/>
    </source>
</evidence>
<feature type="binding site" evidence="4">
    <location>
        <position position="267"/>
    </location>
    <ligand>
        <name>NAD(+)</name>
        <dbReference type="ChEBI" id="CHEBI:57540"/>
    </ligand>
</feature>
<accession>A0A346XXN7</accession>
<feature type="binding site" evidence="4">
    <location>
        <position position="60"/>
    </location>
    <ligand>
        <name>FAD</name>
        <dbReference type="ChEBI" id="CHEBI:57692"/>
    </ligand>
</feature>
<proteinExistence type="inferred from homology"/>
<dbReference type="OrthoDB" id="4763248at2"/>
<dbReference type="Gene3D" id="3.50.50.60">
    <property type="entry name" value="FAD/NAD(P)-binding domain"/>
    <property type="match status" value="2"/>
</dbReference>
<dbReference type="InterPro" id="IPR004099">
    <property type="entry name" value="Pyr_nucl-diS_OxRdtase_dimer"/>
</dbReference>
<sequence length="478" mass="50229">MTPPPTASTASCEADFVVVGAGAAGLAAAWTAARKGHSVILVERHRLGGDCTWTGCVPSKALITEAKKVKAARDLGFDGDVPWERVIGAVHDRRTHVSTDEDEPTLRSQGIEVITGQASFTAPGRLSVDGTTVRASKAIVLATGTTAALPPVDGLADARPLTNDSVFELTSRPGRLAILGGGPIGLELGQAFQRLGTQVTVVEGESRVATKEEPEASRVIQDVLADEGVAFELGSFVASVIRGPDGVTITTEDGRVVAADEVLVATGRRPVTDGLAIEKGGVELTDRGFVKVDEKMRTTADDVFAVGDITGGLQFTHVGYDQGQLAVNNALGLIPMSYDDRVVPWVTYTEPEIGRVGLSEAEAFAEYGDHARVAYMPIAETDRAKVTGETAGFVKLVAGPHTLVRGLAGGNLVGATIVAPPAGEMIHEVALAVKQKVITGRLAQMTHAYPSWSLAVRETAAQFFFEYRGREARAAREG</sequence>
<dbReference type="InterPro" id="IPR001100">
    <property type="entry name" value="Pyr_nuc-diS_OxRdtase"/>
</dbReference>
<dbReference type="Gene3D" id="3.30.390.30">
    <property type="match status" value="1"/>
</dbReference>
<dbReference type="EMBL" id="CP031165">
    <property type="protein sequence ID" value="AXV06984.1"/>
    <property type="molecule type" value="Genomic_DNA"/>
</dbReference>
<feature type="binding site" evidence="4">
    <location>
        <begin position="180"/>
        <end position="187"/>
    </location>
    <ligand>
        <name>NAD(+)</name>
        <dbReference type="ChEBI" id="CHEBI:57540"/>
    </ligand>
</feature>
<keyword evidence="2" id="KW-0285">Flavoprotein</keyword>
<dbReference type="AlphaFoldDB" id="A0A346XXN7"/>
<keyword evidence="4" id="KW-0520">NAD</keyword>
<organism evidence="8 9">
    <name type="scientific">Euzebya pacifica</name>
    <dbReference type="NCBI Taxonomy" id="1608957"/>
    <lineage>
        <taxon>Bacteria</taxon>
        <taxon>Bacillati</taxon>
        <taxon>Actinomycetota</taxon>
        <taxon>Nitriliruptoria</taxon>
        <taxon>Euzebyales</taxon>
    </lineage>
</organism>
<dbReference type="PRINTS" id="PR00368">
    <property type="entry name" value="FADPNR"/>
</dbReference>
<evidence type="ECO:0000256" key="3">
    <source>
        <dbReference type="ARBA" id="ARBA00022827"/>
    </source>
</evidence>
<evidence type="ECO:0000256" key="4">
    <source>
        <dbReference type="PIRSR" id="PIRSR000350-3"/>
    </source>
</evidence>
<gene>
    <name evidence="8" type="ORF">DVS28_a2302</name>
</gene>
<feature type="domain" description="FAD/NAD(P)-binding" evidence="7">
    <location>
        <begin position="15"/>
        <end position="323"/>
    </location>
</feature>
<dbReference type="Proteomes" id="UP000264006">
    <property type="component" value="Chromosome"/>
</dbReference>
<dbReference type="Pfam" id="PF02852">
    <property type="entry name" value="Pyr_redox_dim"/>
    <property type="match status" value="1"/>
</dbReference>
<evidence type="ECO:0000259" key="6">
    <source>
        <dbReference type="Pfam" id="PF02852"/>
    </source>
</evidence>
<evidence type="ECO:0000259" key="7">
    <source>
        <dbReference type="Pfam" id="PF07992"/>
    </source>
</evidence>
<keyword evidence="4" id="KW-0547">Nucleotide-binding</keyword>
<dbReference type="KEGG" id="euz:DVS28_a2302"/>